<dbReference type="PANTHER" id="PTHR31044:SF127">
    <property type="entry name" value="X8 DOMAIN-CONTAINING PROTEIN"/>
    <property type="match status" value="1"/>
</dbReference>
<protein>
    <submittedName>
        <fullName evidence="9">PLASMODESMATA CALLOSE-BINDING PROTEIN 5</fullName>
    </submittedName>
</protein>
<evidence type="ECO:0000256" key="1">
    <source>
        <dbReference type="ARBA" id="ARBA00004609"/>
    </source>
</evidence>
<sequence length="227" mass="23034">MPAPARLPSGRRISKDVRGACMRVGGVVDENALGSSSVAASHRARFLQRAGSRAETAVDLGPDSEDGSKRRSLATTMFCVAKQGADATALQAGLNWACGQGRANCAPIQPGGPCYKQNDLEALASYAYNDYYQKNFATGGSCGFNGTATTTTSDPSSGQCVFTGSSMAGGGTPAASAPSGLSPPSSFTPGIGSPSNTLIPLDGAESLVSSVWSAICAPLLALPLFFL</sequence>
<evidence type="ECO:0000313" key="9">
    <source>
        <dbReference type="EMBL" id="ONM59931.1"/>
    </source>
</evidence>
<dbReference type="SMART" id="SM00768">
    <property type="entry name" value="X8"/>
    <property type="match status" value="1"/>
</dbReference>
<keyword evidence="3" id="KW-0336">GPI-anchor</keyword>
<keyword evidence="6" id="KW-1015">Disulfide bond</keyword>
<dbReference type="FunFam" id="1.20.58.1040:FF:000001">
    <property type="entry name" value="Glucan endo-1,3-beta-glucosidase 4"/>
    <property type="match status" value="1"/>
</dbReference>
<dbReference type="Pfam" id="PF07983">
    <property type="entry name" value="X8"/>
    <property type="match status" value="1"/>
</dbReference>
<evidence type="ECO:0000259" key="8">
    <source>
        <dbReference type="SMART" id="SM00768"/>
    </source>
</evidence>
<evidence type="ECO:0000313" key="11">
    <source>
        <dbReference type="Proteomes" id="UP000007305"/>
    </source>
</evidence>
<dbReference type="GO" id="GO:0009506">
    <property type="term" value="C:plasmodesma"/>
    <property type="evidence" value="ECO:0007669"/>
    <property type="project" value="UniProtKB-ARBA"/>
</dbReference>
<name>A0A1D6IKK1_MAIZE</name>
<gene>
    <name evidence="9" type="ORF">ZEAMMB73_Zm00001d022242</name>
</gene>
<evidence type="ECO:0000256" key="4">
    <source>
        <dbReference type="ARBA" id="ARBA00022729"/>
    </source>
</evidence>
<evidence type="ECO:0000256" key="5">
    <source>
        <dbReference type="ARBA" id="ARBA00023136"/>
    </source>
</evidence>
<comment type="subcellular location">
    <subcellularLocation>
        <location evidence="1">Cell membrane</location>
        <topology evidence="1">Lipid-anchor</topology>
        <topology evidence="1">GPI-anchor</topology>
    </subcellularLocation>
</comment>
<keyword evidence="4" id="KW-0732">Signal</keyword>
<organism evidence="10 11">
    <name type="scientific">Zea mays</name>
    <name type="common">Maize</name>
    <dbReference type="NCBI Taxonomy" id="4577"/>
    <lineage>
        <taxon>Eukaryota</taxon>
        <taxon>Viridiplantae</taxon>
        <taxon>Streptophyta</taxon>
        <taxon>Embryophyta</taxon>
        <taxon>Tracheophyta</taxon>
        <taxon>Spermatophyta</taxon>
        <taxon>Magnoliopsida</taxon>
        <taxon>Liliopsida</taxon>
        <taxon>Poales</taxon>
        <taxon>Poaceae</taxon>
        <taxon>PACMAD clade</taxon>
        <taxon>Panicoideae</taxon>
        <taxon>Andropogonodae</taxon>
        <taxon>Andropogoneae</taxon>
        <taxon>Tripsacinae</taxon>
        <taxon>Zea</taxon>
    </lineage>
</organism>
<dbReference type="Gene3D" id="1.20.58.1040">
    <property type="match status" value="1"/>
</dbReference>
<keyword evidence="11" id="KW-1185">Reference proteome</keyword>
<evidence type="ECO:0000256" key="3">
    <source>
        <dbReference type="ARBA" id="ARBA00022622"/>
    </source>
</evidence>
<dbReference type="PANTHER" id="PTHR31044">
    <property type="entry name" value="BETA-1,3 GLUCANASE"/>
    <property type="match status" value="1"/>
</dbReference>
<reference evidence="9 11" key="1">
    <citation type="submission" date="2015-12" db="EMBL/GenBank/DDBJ databases">
        <title>Update maize B73 reference genome by single molecule sequencing technologies.</title>
        <authorList>
            <consortium name="Maize Genome Sequencing Project"/>
            <person name="Ware D."/>
        </authorList>
    </citation>
    <scope>NUCLEOTIDE SEQUENCE [LARGE SCALE GENOMIC DNA]</scope>
    <source>
        <strain evidence="11">cv. B73</strain>
        <tissue evidence="9">Seedling</tissue>
    </source>
</reference>
<proteinExistence type="evidence at protein level"/>
<dbReference type="InterPro" id="IPR012946">
    <property type="entry name" value="X8"/>
</dbReference>
<dbReference type="STRING" id="4577.A0A1D6IKK1"/>
<keyword evidence="7" id="KW-0325">Glycoprotein</keyword>
<dbReference type="AlphaFoldDB" id="A0A1D6IKK1"/>
<evidence type="ECO:0000256" key="6">
    <source>
        <dbReference type="ARBA" id="ARBA00023157"/>
    </source>
</evidence>
<evidence type="ECO:0000256" key="7">
    <source>
        <dbReference type="ARBA" id="ARBA00023180"/>
    </source>
</evidence>
<keyword evidence="3" id="KW-0449">Lipoprotein</keyword>
<evidence type="ECO:0007829" key="12">
    <source>
        <dbReference type="PeptideAtlas" id="A0A1D6IKK1"/>
    </source>
</evidence>
<dbReference type="GO" id="GO:0005886">
    <property type="term" value="C:plasma membrane"/>
    <property type="evidence" value="ECO:0007669"/>
    <property type="project" value="UniProtKB-SubCell"/>
</dbReference>
<evidence type="ECO:0000256" key="2">
    <source>
        <dbReference type="ARBA" id="ARBA00022475"/>
    </source>
</evidence>
<dbReference type="Gramene" id="Zm00001eb328440_T002">
    <property type="protein sequence ID" value="Zm00001eb328440_P002"/>
    <property type="gene ID" value="Zm00001eb328440"/>
</dbReference>
<feature type="domain" description="X8" evidence="8">
    <location>
        <begin position="77"/>
        <end position="162"/>
    </location>
</feature>
<keyword evidence="5" id="KW-0472">Membrane</keyword>
<dbReference type="EnsemblPlants" id="Zm00001eb328440_T002">
    <property type="protein sequence ID" value="Zm00001eb328440_P002"/>
    <property type="gene ID" value="Zm00001eb328440"/>
</dbReference>
<dbReference type="ExpressionAtlas" id="A0A1D6IKK1">
    <property type="expression patterns" value="baseline and differential"/>
</dbReference>
<keyword evidence="12" id="KW-1267">Proteomics identification</keyword>
<accession>A0A1D6IKK1</accession>
<dbReference type="SMR" id="A0A1D6IKK1"/>
<evidence type="ECO:0000313" key="10">
    <source>
        <dbReference type="EnsemblPlants" id="Zm00001eb328440_P002"/>
    </source>
</evidence>
<reference evidence="10" key="2">
    <citation type="submission" date="2019-07" db="EMBL/GenBank/DDBJ databases">
        <authorList>
            <person name="Seetharam A."/>
            <person name="Woodhouse M."/>
            <person name="Cannon E."/>
        </authorList>
    </citation>
    <scope>NUCLEOTIDE SEQUENCE [LARGE SCALE GENOMIC DNA]</scope>
    <source>
        <strain evidence="10">cv. B73</strain>
    </source>
</reference>
<dbReference type="Proteomes" id="UP000007305">
    <property type="component" value="Chromosome 7"/>
</dbReference>
<dbReference type="GO" id="GO:0098552">
    <property type="term" value="C:side of membrane"/>
    <property type="evidence" value="ECO:0007669"/>
    <property type="project" value="UniProtKB-KW"/>
</dbReference>
<dbReference type="InterPro" id="IPR044788">
    <property type="entry name" value="X8_dom_prot"/>
</dbReference>
<dbReference type="EMBL" id="CM007650">
    <property type="protein sequence ID" value="ONM59931.1"/>
    <property type="molecule type" value="Genomic_DNA"/>
</dbReference>
<keyword evidence="2" id="KW-1003">Cell membrane</keyword>
<reference evidence="10" key="3">
    <citation type="submission" date="2021-05" db="UniProtKB">
        <authorList>
            <consortium name="EnsemblPlants"/>
        </authorList>
    </citation>
    <scope>IDENTIFICATION</scope>
    <source>
        <strain evidence="10">cv. B73</strain>
    </source>
</reference>